<dbReference type="SUPFAM" id="SSF56796">
    <property type="entry name" value="Dehydroquinate synthase-like"/>
    <property type="match status" value="1"/>
</dbReference>
<evidence type="ECO:0000256" key="8">
    <source>
        <dbReference type="ARBA" id="ARBA00023209"/>
    </source>
</evidence>
<keyword evidence="8" id="KW-0594">Phospholipid biosynthesis</keyword>
<keyword evidence="7" id="KW-0443">Lipid metabolism</keyword>
<accession>A0AAU9E379</accession>
<keyword evidence="11" id="KW-1185">Reference proteome</keyword>
<keyword evidence="1" id="KW-0963">Cytoplasm</keyword>
<dbReference type="Gene3D" id="3.40.50.1970">
    <property type="match status" value="1"/>
</dbReference>
<dbReference type="AlphaFoldDB" id="A0AAU9E379"/>
<evidence type="ECO:0000256" key="9">
    <source>
        <dbReference type="ARBA" id="ARBA00023264"/>
    </source>
</evidence>
<evidence type="ECO:0000313" key="10">
    <source>
        <dbReference type="EMBL" id="BDU50895.1"/>
    </source>
</evidence>
<keyword evidence="4" id="KW-0521">NADP</keyword>
<evidence type="ECO:0000256" key="7">
    <source>
        <dbReference type="ARBA" id="ARBA00023098"/>
    </source>
</evidence>
<dbReference type="GO" id="GO:0016491">
    <property type="term" value="F:oxidoreductase activity"/>
    <property type="evidence" value="ECO:0007669"/>
    <property type="project" value="UniProtKB-KW"/>
</dbReference>
<dbReference type="EMBL" id="AP027059">
    <property type="protein sequence ID" value="BDU50895.1"/>
    <property type="molecule type" value="Genomic_DNA"/>
</dbReference>
<reference evidence="10 11" key="1">
    <citation type="submission" date="2022-11" db="EMBL/GenBank/DDBJ databases">
        <title>Haliovirga abyssi gen. nov., sp. nov., a mesophilic fermentative bacterium isolated from the Iheya North hydrothermal field and the proposal of Haliovirgaceae fam. nov.</title>
        <authorList>
            <person name="Miyazaki U."/>
            <person name="Tame A."/>
            <person name="Miyazaki J."/>
            <person name="Takai K."/>
            <person name="Sawayama S."/>
            <person name="Kitajima M."/>
            <person name="Okamoto A."/>
            <person name="Nakagawa S."/>
        </authorList>
    </citation>
    <scope>NUCLEOTIDE SEQUENCE [LARGE SCALE GENOMIC DNA]</scope>
    <source>
        <strain evidence="10 11">IC12</strain>
    </source>
</reference>
<evidence type="ECO:0000256" key="3">
    <source>
        <dbReference type="ARBA" id="ARBA00022723"/>
    </source>
</evidence>
<protein>
    <recommendedName>
        <fullName evidence="12">Iron-containing alcohol dehydrogenase</fullName>
    </recommendedName>
</protein>
<evidence type="ECO:0000256" key="1">
    <source>
        <dbReference type="ARBA" id="ARBA00022490"/>
    </source>
</evidence>
<keyword evidence="3" id="KW-0479">Metal-binding</keyword>
<dbReference type="RefSeq" id="WP_307903744.1">
    <property type="nucleotide sequence ID" value="NZ_AP027059.1"/>
</dbReference>
<evidence type="ECO:0000313" key="11">
    <source>
        <dbReference type="Proteomes" id="UP001321582"/>
    </source>
</evidence>
<dbReference type="GO" id="GO:0046872">
    <property type="term" value="F:metal ion binding"/>
    <property type="evidence" value="ECO:0007669"/>
    <property type="project" value="UniProtKB-KW"/>
</dbReference>
<evidence type="ECO:0000256" key="5">
    <source>
        <dbReference type="ARBA" id="ARBA00023002"/>
    </source>
</evidence>
<dbReference type="Pfam" id="PF13685">
    <property type="entry name" value="Fe-ADH_2"/>
    <property type="match status" value="1"/>
</dbReference>
<dbReference type="GO" id="GO:0008654">
    <property type="term" value="P:phospholipid biosynthetic process"/>
    <property type="evidence" value="ECO:0007669"/>
    <property type="project" value="UniProtKB-KW"/>
</dbReference>
<evidence type="ECO:0000256" key="2">
    <source>
        <dbReference type="ARBA" id="ARBA00022516"/>
    </source>
</evidence>
<dbReference type="InterPro" id="IPR032837">
    <property type="entry name" value="G1PDH"/>
</dbReference>
<keyword evidence="2" id="KW-0444">Lipid biosynthesis</keyword>
<evidence type="ECO:0000256" key="4">
    <source>
        <dbReference type="ARBA" id="ARBA00022857"/>
    </source>
</evidence>
<proteinExistence type="predicted"/>
<evidence type="ECO:0000256" key="6">
    <source>
        <dbReference type="ARBA" id="ARBA00023027"/>
    </source>
</evidence>
<dbReference type="Proteomes" id="UP001321582">
    <property type="component" value="Chromosome"/>
</dbReference>
<organism evidence="10 11">
    <name type="scientific">Haliovirga abyssi</name>
    <dbReference type="NCBI Taxonomy" id="2996794"/>
    <lineage>
        <taxon>Bacteria</taxon>
        <taxon>Fusobacteriati</taxon>
        <taxon>Fusobacteriota</taxon>
        <taxon>Fusobacteriia</taxon>
        <taxon>Fusobacteriales</taxon>
        <taxon>Haliovirgaceae</taxon>
        <taxon>Haliovirga</taxon>
    </lineage>
</organism>
<evidence type="ECO:0008006" key="12">
    <source>
        <dbReference type="Google" id="ProtNLM"/>
    </source>
</evidence>
<keyword evidence="5" id="KW-0560">Oxidoreductase</keyword>
<keyword evidence="9" id="KW-1208">Phospholipid metabolism</keyword>
<name>A0AAU9E379_9FUSO</name>
<sequence>MRISIPRILRIKPNALYKIGKYLRKEGFYKVALFFGEGIKEFTYDKISISFDSSEINVTYEKIIENNNIDDIFELVSKIPTGTQAIVAVGGGKAIDESINIKENFYTILSEIENRDKLKEFLLNDEIFNKITV</sequence>
<dbReference type="KEGG" id="haby:HLVA_14640"/>
<gene>
    <name evidence="10" type="ORF">HLVA_14640</name>
</gene>
<keyword evidence="6" id="KW-0520">NAD</keyword>